<evidence type="ECO:0000313" key="1">
    <source>
        <dbReference type="EMBL" id="ORV86364.1"/>
    </source>
</evidence>
<sequence>MQAQALETPDDYHDLIVHLLHSGGPLWVPGAKPHARNQAVMFEPDDLPTTLRPHPTNPKQTPVLRGQIVGVASRPYWYVALAHLAHARGCERCEPVWRAAAEQWADVPNDGALFAAIDVGKPDEPPGALLVHIDDIPADLDDA</sequence>
<dbReference type="EMBL" id="LQPC01000036">
    <property type="protein sequence ID" value="ORV86364.1"/>
    <property type="molecule type" value="Genomic_DNA"/>
</dbReference>
<dbReference type="Proteomes" id="UP000193622">
    <property type="component" value="Unassembled WGS sequence"/>
</dbReference>
<name>A0A1X1WII5_MYCIR</name>
<comment type="caution">
    <text evidence="1">The sequence shown here is derived from an EMBL/GenBank/DDBJ whole genome shotgun (WGS) entry which is preliminary data.</text>
</comment>
<evidence type="ECO:0000313" key="2">
    <source>
        <dbReference type="Proteomes" id="UP000193622"/>
    </source>
</evidence>
<reference evidence="1 2" key="1">
    <citation type="submission" date="2016-01" db="EMBL/GenBank/DDBJ databases">
        <title>The new phylogeny of the genus Mycobacterium.</title>
        <authorList>
            <person name="Tarcisio F."/>
            <person name="Conor M."/>
            <person name="Antonella G."/>
            <person name="Elisabetta G."/>
            <person name="Giulia F.S."/>
            <person name="Sara T."/>
            <person name="Anna F."/>
            <person name="Clotilde B."/>
            <person name="Roberto B."/>
            <person name="Veronica D.S."/>
            <person name="Fabio R."/>
            <person name="Monica P."/>
            <person name="Olivier J."/>
            <person name="Enrico T."/>
            <person name="Nicola S."/>
        </authorList>
    </citation>
    <scope>NUCLEOTIDE SEQUENCE [LARGE SCALE GENOMIC DNA]</scope>
    <source>
        <strain evidence="1 2">DSM 45541</strain>
    </source>
</reference>
<organism evidence="1 2">
    <name type="scientific">Mycolicibacterium iranicum</name>
    <name type="common">Mycobacterium iranicum</name>
    <dbReference type="NCBI Taxonomy" id="912594"/>
    <lineage>
        <taxon>Bacteria</taxon>
        <taxon>Bacillati</taxon>
        <taxon>Actinomycetota</taxon>
        <taxon>Actinomycetes</taxon>
        <taxon>Mycobacteriales</taxon>
        <taxon>Mycobacteriaceae</taxon>
        <taxon>Mycolicibacterium</taxon>
    </lineage>
</organism>
<dbReference type="AlphaFoldDB" id="A0A1X1WII5"/>
<protein>
    <submittedName>
        <fullName evidence="1">Uncharacterized protein</fullName>
    </submittedName>
</protein>
<accession>A0A1X1WII5</accession>
<dbReference type="RefSeq" id="WP_085176084.1">
    <property type="nucleotide sequence ID" value="NZ_LQPC01000036.1"/>
</dbReference>
<gene>
    <name evidence="1" type="ORF">AWC12_18935</name>
</gene>
<proteinExistence type="predicted"/>